<evidence type="ECO:0000313" key="2">
    <source>
        <dbReference type="EMBL" id="AOV58936.1"/>
    </source>
</evidence>
<dbReference type="Proteomes" id="UP000240804">
    <property type="component" value="Segment"/>
</dbReference>
<dbReference type="EMBL" id="KU686199">
    <property type="protein sequence ID" value="AOV59175.1"/>
    <property type="molecule type" value="Genomic_DNA"/>
</dbReference>
<evidence type="ECO:0000313" key="4">
    <source>
        <dbReference type="Proteomes" id="UP000204537"/>
    </source>
</evidence>
<dbReference type="OrthoDB" id="18209at10239"/>
<evidence type="ECO:0000313" key="3">
    <source>
        <dbReference type="EMBL" id="AOV59175.1"/>
    </source>
</evidence>
<dbReference type="KEGG" id="vg:30306482"/>
<dbReference type="EMBL" id="KU686198">
    <property type="protein sequence ID" value="AOV58936.1"/>
    <property type="molecule type" value="Genomic_DNA"/>
</dbReference>
<gene>
    <name evidence="3" type="ORF">C421010_192</name>
    <name evidence="1" type="ORF">S250808_191</name>
    <name evidence="2" type="ORF">T040910_192</name>
</gene>
<dbReference type="GeneID" id="30306482"/>
<protein>
    <submittedName>
        <fullName evidence="2">Uncharacterized protein</fullName>
    </submittedName>
</protein>
<dbReference type="Proteomes" id="UP000240920">
    <property type="component" value="Segment"/>
</dbReference>
<dbReference type="RefSeq" id="YP_009321455.1">
    <property type="nucleotide sequence ID" value="NC_031906.1"/>
</dbReference>
<organism evidence="2 5">
    <name type="scientific">Synechococcus phage S-CAM3</name>
    <dbReference type="NCBI Taxonomy" id="1883366"/>
    <lineage>
        <taxon>Viruses</taxon>
        <taxon>Duplodnaviria</taxon>
        <taxon>Heunggongvirae</taxon>
        <taxon>Uroviricota</taxon>
        <taxon>Caudoviricetes</taxon>
        <taxon>Pantevenvirales</taxon>
        <taxon>Kyanoviridae</taxon>
        <taxon>Charybdisvirus</taxon>
        <taxon>Charybdisvirus scam3</taxon>
    </lineage>
</organism>
<accession>A0A1D8KJV9</accession>
<name>A0A1D8KJV9_9CAUD</name>
<evidence type="ECO:0000313" key="1">
    <source>
        <dbReference type="EMBL" id="AOV58696.1"/>
    </source>
</evidence>
<reference evidence="4 5" key="1">
    <citation type="journal article" date="2016" name="Virology">
        <title>The genomic content and context of auxiliary metabolic genes in marine cyanomyoviruses.</title>
        <authorList>
            <person name="Crummett L.T."/>
            <person name="Puxty R.J."/>
            <person name="Weihe C."/>
            <person name="Marston M.F."/>
            <person name="Martiny J.B."/>
        </authorList>
    </citation>
    <scope>NUCLEOTIDE SEQUENCE [LARGE SCALE GENOMIC DNA]</scope>
    <source>
        <strain evidence="1">0808SB25</strain>
        <strain evidence="2">0910TB04</strain>
        <strain evidence="3">1010CC42</strain>
    </source>
</reference>
<keyword evidence="4" id="KW-1185">Reference proteome</keyword>
<dbReference type="Proteomes" id="UP000204537">
    <property type="component" value="Segment"/>
</dbReference>
<proteinExistence type="predicted"/>
<dbReference type="EMBL" id="KU686197">
    <property type="protein sequence ID" value="AOV58696.1"/>
    <property type="molecule type" value="Genomic_DNA"/>
</dbReference>
<sequence length="114" mass="13039">MKTSSAKAKGRNLQKWVREKLIEMLDVHPEDIESRSMGAGGEDLIMARAARQKFPHSIECKNVERLNVWDAYEQAVANCGDYEPIVVMKKNRKKPLVVVDAEYFITLFGNKDNQ</sequence>
<evidence type="ECO:0000313" key="5">
    <source>
        <dbReference type="Proteomes" id="UP000240804"/>
    </source>
</evidence>